<evidence type="ECO:0000313" key="1">
    <source>
        <dbReference type="EMBL" id="CAI8820322.1"/>
    </source>
</evidence>
<organism evidence="1 2">
    <name type="scientific">Methylococcus capsulatus</name>
    <dbReference type="NCBI Taxonomy" id="414"/>
    <lineage>
        <taxon>Bacteria</taxon>
        <taxon>Pseudomonadati</taxon>
        <taxon>Pseudomonadota</taxon>
        <taxon>Gammaproteobacteria</taxon>
        <taxon>Methylococcales</taxon>
        <taxon>Methylococcaceae</taxon>
        <taxon>Methylococcus</taxon>
    </lineage>
</organism>
<reference evidence="1" key="1">
    <citation type="submission" date="2023-03" db="EMBL/GenBank/DDBJ databases">
        <authorList>
            <person name="Pearce D."/>
        </authorList>
    </citation>
    <scope>NUCLEOTIDE SEQUENCE</scope>
    <source>
        <strain evidence="1">Mc</strain>
    </source>
</reference>
<sequence>MTTSLSTPSLLELIELFERASHPILGSEGRPLHGVPAWSLRADAALSKESQAQWFQRIGFAGHYPAERGDELLPVELEEDDDPQWYRYRCPETFRMKSVPASQVAIYEVISARFLSMIADLLDIPRALQGAIHRPAIEGALWYLGSARIGSSHTDVWFARGLTRRLAEIFRYFHAMPLPDQGLVLTSGPPLGEFIPPPRNYRFASLRELLIADTRTPSIDRDLLQRILAAPADAGLRPNLEVQFDEYTRTLRIRSNPKPWVIRGDRQAAAVRYMYTQALHDRWELSAGEILRAAYPNRTSARSLRMQNLFSGNIEWEDYIARRRKGFYGFRVD</sequence>
<protein>
    <submittedName>
        <fullName evidence="1">Uncharacterized protein</fullName>
    </submittedName>
</protein>
<dbReference type="RefSeq" id="WP_218796990.1">
    <property type="nucleotide sequence ID" value="NZ_CP079097.1"/>
</dbReference>
<accession>A0AA35UE06</accession>
<dbReference type="EMBL" id="OX458332">
    <property type="protein sequence ID" value="CAI8820322.1"/>
    <property type="molecule type" value="Genomic_DNA"/>
</dbReference>
<dbReference type="Proteomes" id="UP001158598">
    <property type="component" value="Chromosome"/>
</dbReference>
<name>A0AA35UE06_METCP</name>
<dbReference type="AlphaFoldDB" id="A0AA35UE06"/>
<proteinExistence type="predicted"/>
<evidence type="ECO:0000313" key="2">
    <source>
        <dbReference type="Proteomes" id="UP001158598"/>
    </source>
</evidence>
<gene>
    <name evidence="1" type="ORF">MCNOR_1934</name>
</gene>